<reference evidence="6 7" key="1">
    <citation type="submission" date="2016-10" db="EMBL/GenBank/DDBJ databases">
        <authorList>
            <person name="de Groot N.N."/>
        </authorList>
    </citation>
    <scope>NUCLEOTIDE SEQUENCE [LARGE SCALE GENOMIC DNA]</scope>
    <source>
        <strain evidence="6 7">DSM 25294</strain>
    </source>
</reference>
<evidence type="ECO:0000313" key="6">
    <source>
        <dbReference type="EMBL" id="SDI49164.1"/>
    </source>
</evidence>
<feature type="transmembrane region" description="Helical" evidence="5">
    <location>
        <begin position="203"/>
        <end position="225"/>
    </location>
</feature>
<accession>A0A1G8L0C0</accession>
<feature type="transmembrane region" description="Helical" evidence="5">
    <location>
        <begin position="288"/>
        <end position="309"/>
    </location>
</feature>
<dbReference type="Proteomes" id="UP000199382">
    <property type="component" value="Unassembled WGS sequence"/>
</dbReference>
<feature type="transmembrane region" description="Helical" evidence="5">
    <location>
        <begin position="173"/>
        <end position="191"/>
    </location>
</feature>
<keyword evidence="4 5" id="KW-0472">Membrane</keyword>
<feature type="transmembrane region" description="Helical" evidence="5">
    <location>
        <begin position="261"/>
        <end position="282"/>
    </location>
</feature>
<organism evidence="6 7">
    <name type="scientific">Aliiruegeria lutimaris</name>
    <dbReference type="NCBI Taxonomy" id="571298"/>
    <lineage>
        <taxon>Bacteria</taxon>
        <taxon>Pseudomonadati</taxon>
        <taxon>Pseudomonadota</taxon>
        <taxon>Alphaproteobacteria</taxon>
        <taxon>Rhodobacterales</taxon>
        <taxon>Roseobacteraceae</taxon>
        <taxon>Aliiruegeria</taxon>
    </lineage>
</organism>
<dbReference type="PANTHER" id="PTHR37955:SF1">
    <property type="entry name" value="DEP DOMAIN-CONTAINING PROTEIN"/>
    <property type="match status" value="1"/>
</dbReference>
<evidence type="ECO:0000256" key="2">
    <source>
        <dbReference type="ARBA" id="ARBA00022692"/>
    </source>
</evidence>
<feature type="transmembrane region" description="Helical" evidence="5">
    <location>
        <begin position="12"/>
        <end position="32"/>
    </location>
</feature>
<dbReference type="GO" id="GO:0005886">
    <property type="term" value="C:plasma membrane"/>
    <property type="evidence" value="ECO:0007669"/>
    <property type="project" value="TreeGrafter"/>
</dbReference>
<name>A0A1G8L0C0_9RHOB</name>
<feature type="transmembrane region" description="Helical" evidence="5">
    <location>
        <begin position="44"/>
        <end position="67"/>
    </location>
</feature>
<protein>
    <submittedName>
        <fullName evidence="6">Tellurite resistance protein</fullName>
    </submittedName>
</protein>
<proteinExistence type="predicted"/>
<sequence length="324" mass="34956">MTDTAPHNEPKLAHFPVTFFAAVMGMAGLTLATHIAEVSWGVPAVLSVLLLLVTIGIFVMIFTFFALKWRRHRAHFLAEWNHPVKKAFFPAISISLLLIATALTPHSAGLARVVWLVGAALQAGLTLAVISGWIGHNPFQQLHISPAWFIPAVGNVVAPIAGVSLGFVELSWLFFSAGLVFWFVLLVLVMNRLIFHDPLTRRLLPTLAILIAPPAVGFLAWINLNGGQADAFARILLNAAFVFAAIVAVQAPKIRTSPFALSWWALSFPMAALTVATFRFAAITGSGFHAALAAVFYAGLLIIMITLVARTLKAIRAAEICVPD</sequence>
<feature type="transmembrane region" description="Helical" evidence="5">
    <location>
        <begin position="113"/>
        <end position="135"/>
    </location>
</feature>
<dbReference type="InterPro" id="IPR004695">
    <property type="entry name" value="SLAC1/Mae1/Ssu1/TehA"/>
</dbReference>
<dbReference type="InterPro" id="IPR052951">
    <property type="entry name" value="Tellurite_res_ion_channel"/>
</dbReference>
<dbReference type="PANTHER" id="PTHR37955">
    <property type="entry name" value="TELLURITE RESISTANCE PROTEIN TEHA"/>
    <property type="match status" value="1"/>
</dbReference>
<dbReference type="EMBL" id="FNEK01000003">
    <property type="protein sequence ID" value="SDI49164.1"/>
    <property type="molecule type" value="Genomic_DNA"/>
</dbReference>
<dbReference type="Gene3D" id="1.50.10.150">
    <property type="entry name" value="Voltage-dependent anion channel"/>
    <property type="match status" value="1"/>
</dbReference>
<dbReference type="STRING" id="571298.SAMN04488026_1003144"/>
<dbReference type="GO" id="GO:0046583">
    <property type="term" value="F:monoatomic cation efflux transmembrane transporter activity"/>
    <property type="evidence" value="ECO:0007669"/>
    <property type="project" value="TreeGrafter"/>
</dbReference>
<dbReference type="RefSeq" id="WP_212635008.1">
    <property type="nucleotide sequence ID" value="NZ_FNEK01000003.1"/>
</dbReference>
<evidence type="ECO:0000256" key="4">
    <source>
        <dbReference type="ARBA" id="ARBA00023136"/>
    </source>
</evidence>
<keyword evidence="7" id="KW-1185">Reference proteome</keyword>
<dbReference type="InterPro" id="IPR038665">
    <property type="entry name" value="Voltage-dep_anion_channel_sf"/>
</dbReference>
<evidence type="ECO:0000256" key="1">
    <source>
        <dbReference type="ARBA" id="ARBA00004141"/>
    </source>
</evidence>
<dbReference type="Pfam" id="PF03595">
    <property type="entry name" value="SLAC1"/>
    <property type="match status" value="1"/>
</dbReference>
<gene>
    <name evidence="6" type="ORF">SAMN04488026_1003144</name>
</gene>
<evidence type="ECO:0000313" key="7">
    <source>
        <dbReference type="Proteomes" id="UP000199382"/>
    </source>
</evidence>
<comment type="subcellular location">
    <subcellularLocation>
        <location evidence="1">Membrane</location>
        <topology evidence="1">Multi-pass membrane protein</topology>
    </subcellularLocation>
</comment>
<evidence type="ECO:0000256" key="3">
    <source>
        <dbReference type="ARBA" id="ARBA00022989"/>
    </source>
</evidence>
<keyword evidence="2 5" id="KW-0812">Transmembrane</keyword>
<feature type="transmembrane region" description="Helical" evidence="5">
    <location>
        <begin position="147"/>
        <end position="167"/>
    </location>
</feature>
<dbReference type="AlphaFoldDB" id="A0A1G8L0C0"/>
<feature type="transmembrane region" description="Helical" evidence="5">
    <location>
        <begin position="87"/>
        <end position="107"/>
    </location>
</feature>
<dbReference type="CDD" id="cd09323">
    <property type="entry name" value="TDT_SLAC1_like"/>
    <property type="match status" value="1"/>
</dbReference>
<keyword evidence="3 5" id="KW-1133">Transmembrane helix</keyword>
<evidence type="ECO:0000256" key="5">
    <source>
        <dbReference type="SAM" id="Phobius"/>
    </source>
</evidence>
<feature type="transmembrane region" description="Helical" evidence="5">
    <location>
        <begin position="231"/>
        <end position="249"/>
    </location>
</feature>